<accession>A0A2S5BFS9</accession>
<dbReference type="InterPro" id="IPR023213">
    <property type="entry name" value="CAT-like_dom_sf"/>
</dbReference>
<comment type="caution">
    <text evidence="1">The sequence shown here is derived from an EMBL/GenBank/DDBJ whole genome shotgun (WGS) entry which is preliminary data.</text>
</comment>
<dbReference type="AlphaFoldDB" id="A0A2S5BFS9"/>
<dbReference type="Gene3D" id="3.30.559.10">
    <property type="entry name" value="Chloramphenicol acetyltransferase-like domain"/>
    <property type="match status" value="2"/>
</dbReference>
<organism evidence="1 2">
    <name type="scientific">Rhodotorula taiwanensis</name>
    <dbReference type="NCBI Taxonomy" id="741276"/>
    <lineage>
        <taxon>Eukaryota</taxon>
        <taxon>Fungi</taxon>
        <taxon>Dikarya</taxon>
        <taxon>Basidiomycota</taxon>
        <taxon>Pucciniomycotina</taxon>
        <taxon>Microbotryomycetes</taxon>
        <taxon>Sporidiobolales</taxon>
        <taxon>Sporidiobolaceae</taxon>
        <taxon>Rhodotorula</taxon>
    </lineage>
</organism>
<dbReference type="STRING" id="741276.A0A2S5BFS9"/>
<protein>
    <submittedName>
        <fullName evidence="1">Uncharacterized protein</fullName>
    </submittedName>
</protein>
<reference evidence="1 2" key="1">
    <citation type="journal article" date="2018" name="Front. Microbiol.">
        <title>Prospects for Fungal Bioremediation of Acidic Radioactive Waste Sites: Characterization and Genome Sequence of Rhodotorula taiwanensis MD1149.</title>
        <authorList>
            <person name="Tkavc R."/>
            <person name="Matrosova V.Y."/>
            <person name="Grichenko O.E."/>
            <person name="Gostincar C."/>
            <person name="Volpe R.P."/>
            <person name="Klimenkova P."/>
            <person name="Gaidamakova E.K."/>
            <person name="Zhou C.E."/>
            <person name="Stewart B.J."/>
            <person name="Lyman M.G."/>
            <person name="Malfatti S.A."/>
            <person name="Rubinfeld B."/>
            <person name="Courtot M."/>
            <person name="Singh J."/>
            <person name="Dalgard C.L."/>
            <person name="Hamilton T."/>
            <person name="Frey K.G."/>
            <person name="Gunde-Cimerman N."/>
            <person name="Dugan L."/>
            <person name="Daly M.J."/>
        </authorList>
    </citation>
    <scope>NUCLEOTIDE SEQUENCE [LARGE SCALE GENOMIC DNA]</scope>
    <source>
        <strain evidence="1 2">MD1149</strain>
    </source>
</reference>
<gene>
    <name evidence="1" type="ORF">BMF94_1254</name>
</gene>
<sequence>MLVPLTIIDGAVAEMDICCGFVYALPNGKDPLVAKTLIDNIEAATKRVVTKWPMLQGHPIWDKEARLWSLDVPTDSEKPKLSRPFLFSSDVIKKPYHRAVGLDAPIKPLSHETTPCHVQPEHLFEHFRHPKLPSTFPGCSKMGASIVAVRVVVFDDALTVGVTVPHGCFDATGMGFIITALRAELHDEAVWPCGPPPPLFETNPADEQIRLLKAEPDSASKEVENSALPAWVSAGELTHVAKFLLNYLIEKKWHHDEPRHYFLSEKAINGLIAKTKKEVAEKTGGKEWISTGDVLNAWTLKALHSGEAKSGTSAMATPVFSLRDLLGFQSYPHNAVGPYTFSFTPIPLSKMAELSIADLALIHRRTLAECRARPYLTATLKKMDRLTDGGKVPFVPERHWPWKVAFAKIKRNDKKGKKTPVHHTVISNQAVSDVAKLAIPAPTVAPATTTASDADSQVTASGSTTPVNAEFGEKAALKAADAAGAAATTTTDLPLLAYYMRITAPIKDHQSYRFQTNEKGIFMEGCMRRKRWACMTKAVEQLEREFGHTAVSA</sequence>
<dbReference type="Proteomes" id="UP000237144">
    <property type="component" value="Unassembled WGS sequence"/>
</dbReference>
<dbReference type="EMBL" id="PJQD01000013">
    <property type="protein sequence ID" value="POY75632.1"/>
    <property type="molecule type" value="Genomic_DNA"/>
</dbReference>
<dbReference type="OrthoDB" id="2528526at2759"/>
<evidence type="ECO:0000313" key="1">
    <source>
        <dbReference type="EMBL" id="POY75632.1"/>
    </source>
</evidence>
<proteinExistence type="predicted"/>
<evidence type="ECO:0000313" key="2">
    <source>
        <dbReference type="Proteomes" id="UP000237144"/>
    </source>
</evidence>
<keyword evidence="2" id="KW-1185">Reference proteome</keyword>
<name>A0A2S5BFS9_9BASI</name>